<keyword evidence="6 8" id="KW-0472">Membrane</keyword>
<organism evidence="10 11">
    <name type="scientific">Pikeienuella piscinae</name>
    <dbReference type="NCBI Taxonomy" id="2748098"/>
    <lineage>
        <taxon>Bacteria</taxon>
        <taxon>Pseudomonadati</taxon>
        <taxon>Pseudomonadota</taxon>
        <taxon>Alphaproteobacteria</taxon>
        <taxon>Rhodobacterales</taxon>
        <taxon>Paracoccaceae</taxon>
        <taxon>Pikeienuella</taxon>
    </lineage>
</organism>
<reference evidence="10 11" key="1">
    <citation type="submission" date="2020-02" db="EMBL/GenBank/DDBJ databases">
        <title>complete genome sequence of Rhodobacteraceae bacterium.</title>
        <authorList>
            <person name="Park J."/>
            <person name="Kim Y.-S."/>
            <person name="Kim K.-H."/>
        </authorList>
    </citation>
    <scope>NUCLEOTIDE SEQUENCE [LARGE SCALE GENOMIC DNA]</scope>
    <source>
        <strain evidence="10 11">RR4-56</strain>
    </source>
</reference>
<dbReference type="PANTHER" id="PTHR30576">
    <property type="entry name" value="COLANIC BIOSYNTHESIS UDP-GLUCOSE LIPID CARRIER TRANSFERASE"/>
    <property type="match status" value="1"/>
</dbReference>
<dbReference type="KEGG" id="hdh:G5B40_10645"/>
<feature type="transmembrane region" description="Helical" evidence="8">
    <location>
        <begin position="58"/>
        <end position="75"/>
    </location>
</feature>
<accession>A0A7L5BVI6</accession>
<evidence type="ECO:0000259" key="9">
    <source>
        <dbReference type="Pfam" id="PF02397"/>
    </source>
</evidence>
<dbReference type="Pfam" id="PF02397">
    <property type="entry name" value="Bac_transf"/>
    <property type="match status" value="1"/>
</dbReference>
<evidence type="ECO:0000313" key="10">
    <source>
        <dbReference type="EMBL" id="QIE55865.1"/>
    </source>
</evidence>
<evidence type="ECO:0000256" key="4">
    <source>
        <dbReference type="ARBA" id="ARBA00022692"/>
    </source>
</evidence>
<dbReference type="AlphaFoldDB" id="A0A7L5BVI6"/>
<dbReference type="InterPro" id="IPR017473">
    <property type="entry name" value="Undecaprenyl-P_gluc_Ptfrase"/>
</dbReference>
<evidence type="ECO:0000256" key="8">
    <source>
        <dbReference type="SAM" id="Phobius"/>
    </source>
</evidence>
<feature type="domain" description="Bacterial sugar transferase" evidence="9">
    <location>
        <begin position="292"/>
        <end position="478"/>
    </location>
</feature>
<evidence type="ECO:0000256" key="5">
    <source>
        <dbReference type="ARBA" id="ARBA00022989"/>
    </source>
</evidence>
<sequence length="484" mass="54078">MSEMQVSDRDIAPLRPREHRYPISIVPGALAAIDLLLILFVALQTCNYFVILNDDLRGQYIFAAAFVGFVTLLLFQRAGLYDLDAIMRPLRFSDAIIAGIATSFLFLLTIVFSLNVAGAYNLDWLMAFAVLSAATIIGARFLICAVLLRLARSGRIGRSLVVLGGGEQARRFLTRINDVKPYFTSVIAVYADETEGHVDELAGYRIVGGSDRLLSDVRAGLIDDIVIALPWNEDLKLVAIVEQLKEMPVNVHISSDLVGFRLRFRPVLGSLSNLSMFEVERKPIAGWSSLLKSVEDYVFAGAALLALSPLLLLVAIAIKIDDPDGPVFFMQKRLGFNNQVFEIYKFRSMYQNAGEEETVRQATKGDPRVTRVGRFIRATSIDELPQLLNVLNGSMSLVGPRPHALSHNEEYGRQIRGYFTRHKVKPGITGWAQVNGLRGETEALELMEARIRHDIYYAENWSLLFDLRILATTVFVILFQKSAY</sequence>
<dbReference type="NCBIfam" id="TIGR03025">
    <property type="entry name" value="EPS_sugtrans"/>
    <property type="match status" value="1"/>
</dbReference>
<dbReference type="RefSeq" id="WP_165098326.1">
    <property type="nucleotide sequence ID" value="NZ_CP049056.1"/>
</dbReference>
<evidence type="ECO:0000256" key="3">
    <source>
        <dbReference type="ARBA" id="ARBA00022679"/>
    </source>
</evidence>
<feature type="transmembrane region" description="Helical" evidence="8">
    <location>
        <begin position="96"/>
        <end position="118"/>
    </location>
</feature>
<evidence type="ECO:0000256" key="7">
    <source>
        <dbReference type="ARBA" id="ARBA00023169"/>
    </source>
</evidence>
<keyword evidence="11" id="KW-1185">Reference proteome</keyword>
<feature type="transmembrane region" description="Helical" evidence="8">
    <location>
        <begin position="21"/>
        <end position="43"/>
    </location>
</feature>
<comment type="subcellular location">
    <subcellularLocation>
        <location evidence="1">Membrane</location>
        <topology evidence="1">Multi-pass membrane protein</topology>
    </subcellularLocation>
</comment>
<dbReference type="Pfam" id="PF13727">
    <property type="entry name" value="CoA_binding_3"/>
    <property type="match status" value="1"/>
</dbReference>
<dbReference type="Proteomes" id="UP000503336">
    <property type="component" value="Chromosome"/>
</dbReference>
<protein>
    <submittedName>
        <fullName evidence="10">Undecaprenyl-phosphate glucose phosphotransferase</fullName>
        <ecNumber evidence="10">2.7.8.31</ecNumber>
    </submittedName>
</protein>
<dbReference type="GO" id="GO:0089702">
    <property type="term" value="F:undecaprenyl-phosphate glucose phosphotransferase activity"/>
    <property type="evidence" value="ECO:0007669"/>
    <property type="project" value="UniProtKB-EC"/>
</dbReference>
<evidence type="ECO:0000313" key="11">
    <source>
        <dbReference type="Proteomes" id="UP000503336"/>
    </source>
</evidence>
<evidence type="ECO:0000256" key="6">
    <source>
        <dbReference type="ARBA" id="ARBA00023136"/>
    </source>
</evidence>
<dbReference type="Gene3D" id="3.40.50.720">
    <property type="entry name" value="NAD(P)-binding Rossmann-like Domain"/>
    <property type="match status" value="1"/>
</dbReference>
<keyword evidence="4 8" id="KW-0812">Transmembrane</keyword>
<dbReference type="PANTHER" id="PTHR30576:SF0">
    <property type="entry name" value="UNDECAPRENYL-PHOSPHATE N-ACETYLGALACTOSAMINYL 1-PHOSPHATE TRANSFERASE-RELATED"/>
    <property type="match status" value="1"/>
</dbReference>
<proteinExistence type="inferred from homology"/>
<evidence type="ECO:0000256" key="1">
    <source>
        <dbReference type="ARBA" id="ARBA00004141"/>
    </source>
</evidence>
<evidence type="ECO:0000256" key="2">
    <source>
        <dbReference type="ARBA" id="ARBA00006464"/>
    </source>
</evidence>
<dbReference type="InterPro" id="IPR003362">
    <property type="entry name" value="Bact_transf"/>
</dbReference>
<keyword evidence="3 10" id="KW-0808">Transferase</keyword>
<keyword evidence="7" id="KW-0270">Exopolysaccharide synthesis</keyword>
<feature type="transmembrane region" description="Helical" evidence="8">
    <location>
        <begin position="124"/>
        <end position="148"/>
    </location>
</feature>
<keyword evidence="5 8" id="KW-1133">Transmembrane helix</keyword>
<comment type="similarity">
    <text evidence="2">Belongs to the bacterial sugar transferase family.</text>
</comment>
<dbReference type="GO" id="GO:0016020">
    <property type="term" value="C:membrane"/>
    <property type="evidence" value="ECO:0007669"/>
    <property type="project" value="UniProtKB-SubCell"/>
</dbReference>
<feature type="transmembrane region" description="Helical" evidence="8">
    <location>
        <begin position="297"/>
        <end position="320"/>
    </location>
</feature>
<dbReference type="EC" id="2.7.8.31" evidence="10"/>
<dbReference type="InterPro" id="IPR017475">
    <property type="entry name" value="EPS_sugar_tfrase"/>
</dbReference>
<dbReference type="GO" id="GO:0000271">
    <property type="term" value="P:polysaccharide biosynthetic process"/>
    <property type="evidence" value="ECO:0007669"/>
    <property type="project" value="UniProtKB-KW"/>
</dbReference>
<name>A0A7L5BVI6_9RHOB</name>
<dbReference type="NCBIfam" id="TIGR03023">
    <property type="entry name" value="WcaJ_sugtrans"/>
    <property type="match status" value="1"/>
</dbReference>
<gene>
    <name evidence="10" type="ORF">G5B40_10645</name>
</gene>
<dbReference type="EMBL" id="CP049056">
    <property type="protein sequence ID" value="QIE55865.1"/>
    <property type="molecule type" value="Genomic_DNA"/>
</dbReference>